<evidence type="ECO:0000259" key="2">
    <source>
        <dbReference type="PROSITE" id="PS50263"/>
    </source>
</evidence>
<dbReference type="InterPro" id="IPR003010">
    <property type="entry name" value="C-N_Hydrolase"/>
</dbReference>
<dbReference type="SUPFAM" id="SSF56317">
    <property type="entry name" value="Carbon-nitrogen hydrolase"/>
    <property type="match status" value="1"/>
</dbReference>
<dbReference type="Gene3D" id="3.60.110.10">
    <property type="entry name" value="Carbon-nitrogen hydrolase"/>
    <property type="match status" value="1"/>
</dbReference>
<feature type="domain" description="CN hydrolase" evidence="2">
    <location>
        <begin position="7"/>
        <end position="240"/>
    </location>
</feature>
<evidence type="ECO:0000256" key="1">
    <source>
        <dbReference type="ARBA" id="ARBA00022801"/>
    </source>
</evidence>
<dbReference type="Pfam" id="PF00795">
    <property type="entry name" value="CN_hydrolase"/>
    <property type="match status" value="1"/>
</dbReference>
<dbReference type="AlphaFoldDB" id="A0A7W5EEJ2"/>
<keyword evidence="1 3" id="KW-0378">Hydrolase</keyword>
<dbReference type="PANTHER" id="PTHR43674:SF2">
    <property type="entry name" value="BETA-UREIDOPROPIONASE"/>
    <property type="match status" value="1"/>
</dbReference>
<dbReference type="InterPro" id="IPR050345">
    <property type="entry name" value="Aliph_Amidase/BUP"/>
</dbReference>
<evidence type="ECO:0000313" key="4">
    <source>
        <dbReference type="Proteomes" id="UP000584325"/>
    </source>
</evidence>
<dbReference type="Proteomes" id="UP000584325">
    <property type="component" value="Unassembled WGS sequence"/>
</dbReference>
<dbReference type="GO" id="GO:0033388">
    <property type="term" value="P:putrescine biosynthetic process from arginine"/>
    <property type="evidence" value="ECO:0007669"/>
    <property type="project" value="TreeGrafter"/>
</dbReference>
<reference evidence="3 4" key="1">
    <citation type="submission" date="2020-08" db="EMBL/GenBank/DDBJ databases">
        <title>Genomic Encyclopedia of Type Strains, Phase III (KMG-III): the genomes of soil and plant-associated and newly described type strains.</title>
        <authorList>
            <person name="Whitman W."/>
        </authorList>
    </citation>
    <scope>NUCLEOTIDE SEQUENCE [LARGE SCALE GENOMIC DNA]</scope>
    <source>
        <strain evidence="3 4">CECT 7753</strain>
    </source>
</reference>
<dbReference type="InterPro" id="IPR036526">
    <property type="entry name" value="C-N_Hydrolase_sf"/>
</dbReference>
<protein>
    <submittedName>
        <fullName evidence="3">Putative amidohydrolase</fullName>
    </submittedName>
</protein>
<accession>A0A7W5EEJ2</accession>
<comment type="caution">
    <text evidence="3">The sequence shown here is derived from an EMBL/GenBank/DDBJ whole genome shotgun (WGS) entry which is preliminary data.</text>
</comment>
<gene>
    <name evidence="3" type="ORF">FHS02_003984</name>
</gene>
<dbReference type="RefSeq" id="WP_221403909.1">
    <property type="nucleotide sequence ID" value="NZ_CP040017.1"/>
</dbReference>
<dbReference type="CDD" id="cd07197">
    <property type="entry name" value="nitrilase"/>
    <property type="match status" value="1"/>
</dbReference>
<dbReference type="PANTHER" id="PTHR43674">
    <property type="entry name" value="NITRILASE C965.09-RELATED"/>
    <property type="match status" value="1"/>
</dbReference>
<proteinExistence type="predicted"/>
<organism evidence="3 4">
    <name type="scientific">Pseudoduganella umbonata</name>
    <dbReference type="NCBI Taxonomy" id="864828"/>
    <lineage>
        <taxon>Bacteria</taxon>
        <taxon>Pseudomonadati</taxon>
        <taxon>Pseudomonadota</taxon>
        <taxon>Betaproteobacteria</taxon>
        <taxon>Burkholderiales</taxon>
        <taxon>Oxalobacteraceae</taxon>
        <taxon>Telluria group</taxon>
        <taxon>Pseudoduganella</taxon>
    </lineage>
</organism>
<sequence>MTPVDIGPFAIAQPVVARGDIAANVARHLVLVEAAARQGARLVLFPELALTGYEPSLAAALALDAGAPALEPLREAAVRLGIAVVTGAPWKTAGLPRIAALSFLPDGTLQVYTKQYLHAGEEAAFAAGDGGAGLRLGGASVALAVCADIAHGDHAAAAAHCGADLYAASMLVSENGYETDAGLLRGYAREHRMPVAMANHGGPTGGWACAGRSALWDENGNIVIAAGGAGECLLLARRDRDGWHGKAIDPAT</sequence>
<dbReference type="PROSITE" id="PS50263">
    <property type="entry name" value="CN_HYDROLASE"/>
    <property type="match status" value="1"/>
</dbReference>
<dbReference type="GO" id="GO:0050126">
    <property type="term" value="F:N-carbamoylputrescine amidase activity"/>
    <property type="evidence" value="ECO:0007669"/>
    <property type="project" value="TreeGrafter"/>
</dbReference>
<name>A0A7W5EEJ2_9BURK</name>
<evidence type="ECO:0000313" key="3">
    <source>
        <dbReference type="EMBL" id="MBB3223141.1"/>
    </source>
</evidence>
<dbReference type="EMBL" id="JACHXS010000008">
    <property type="protein sequence ID" value="MBB3223141.1"/>
    <property type="molecule type" value="Genomic_DNA"/>
</dbReference>